<dbReference type="PANTHER" id="PTHR33516">
    <property type="entry name" value="LEXA REPRESSOR"/>
    <property type="match status" value="1"/>
</dbReference>
<evidence type="ECO:0000256" key="2">
    <source>
        <dbReference type="ARBA" id="ARBA00022763"/>
    </source>
</evidence>
<dbReference type="PANTHER" id="PTHR33516:SF2">
    <property type="entry name" value="LEXA REPRESSOR-RELATED"/>
    <property type="match status" value="1"/>
</dbReference>
<keyword evidence="9" id="KW-0548">Nucleotidyltransferase</keyword>
<gene>
    <name evidence="9" type="primary">umuD</name>
    <name evidence="9" type="ORF">E5K04_15635</name>
</gene>
<feature type="domain" description="Peptidase S24/S26A/S26B/S26C" evidence="8">
    <location>
        <begin position="47"/>
        <end position="163"/>
    </location>
</feature>
<dbReference type="NCBIfam" id="NF007621">
    <property type="entry name" value="PRK10276.1"/>
    <property type="match status" value="1"/>
</dbReference>
<name>A0A4T0UJ22_9NEIS</name>
<evidence type="ECO:0000256" key="1">
    <source>
        <dbReference type="ARBA" id="ARBA00007484"/>
    </source>
</evidence>
<dbReference type="PRINTS" id="PR00726">
    <property type="entry name" value="LEXASERPTASE"/>
</dbReference>
<organism evidence="9 10">
    <name type="scientific">Crenobacter intestini</name>
    <dbReference type="NCBI Taxonomy" id="2563443"/>
    <lineage>
        <taxon>Bacteria</taxon>
        <taxon>Pseudomonadati</taxon>
        <taxon>Pseudomonadota</taxon>
        <taxon>Betaproteobacteria</taxon>
        <taxon>Neisseriales</taxon>
        <taxon>Neisseriaceae</taxon>
        <taxon>Crenobacter</taxon>
    </lineage>
</organism>
<dbReference type="GO" id="GO:0006281">
    <property type="term" value="P:DNA repair"/>
    <property type="evidence" value="ECO:0007669"/>
    <property type="project" value="UniProtKB-KW"/>
</dbReference>
<dbReference type="GO" id="GO:0006355">
    <property type="term" value="P:regulation of DNA-templated transcription"/>
    <property type="evidence" value="ECO:0007669"/>
    <property type="project" value="InterPro"/>
</dbReference>
<evidence type="ECO:0000259" key="8">
    <source>
        <dbReference type="Pfam" id="PF00717"/>
    </source>
</evidence>
<dbReference type="Gene3D" id="2.10.109.10">
    <property type="entry name" value="Umud Fragment, subunit A"/>
    <property type="match status" value="1"/>
</dbReference>
<dbReference type="InterPro" id="IPR015927">
    <property type="entry name" value="Peptidase_S24_S26A/B/C"/>
</dbReference>
<dbReference type="GO" id="GO:0016787">
    <property type="term" value="F:hydrolase activity"/>
    <property type="evidence" value="ECO:0007669"/>
    <property type="project" value="UniProtKB-KW"/>
</dbReference>
<dbReference type="Proteomes" id="UP000308891">
    <property type="component" value="Unassembled WGS sequence"/>
</dbReference>
<comment type="similarity">
    <text evidence="1 7">Belongs to the peptidase S24 family.</text>
</comment>
<dbReference type="EC" id="2.7.7.7" evidence="9"/>
<dbReference type="GO" id="GO:0003677">
    <property type="term" value="F:DNA binding"/>
    <property type="evidence" value="ECO:0007669"/>
    <property type="project" value="InterPro"/>
</dbReference>
<dbReference type="GO" id="GO:0009432">
    <property type="term" value="P:SOS response"/>
    <property type="evidence" value="ECO:0007669"/>
    <property type="project" value="UniProtKB-KW"/>
</dbReference>
<dbReference type="InterPro" id="IPR006197">
    <property type="entry name" value="Peptidase_S24_LexA"/>
</dbReference>
<dbReference type="Pfam" id="PF00717">
    <property type="entry name" value="Peptidase_S24"/>
    <property type="match status" value="1"/>
</dbReference>
<evidence type="ECO:0000256" key="4">
    <source>
        <dbReference type="ARBA" id="ARBA00022813"/>
    </source>
</evidence>
<keyword evidence="3 7" id="KW-0378">Hydrolase</keyword>
<evidence type="ECO:0000256" key="6">
    <source>
        <dbReference type="ARBA" id="ARBA00023236"/>
    </source>
</evidence>
<keyword evidence="2" id="KW-0227">DNA damage</keyword>
<dbReference type="GO" id="GO:0003887">
    <property type="term" value="F:DNA-directed DNA polymerase activity"/>
    <property type="evidence" value="ECO:0007669"/>
    <property type="project" value="UniProtKB-EC"/>
</dbReference>
<keyword evidence="6" id="KW-0742">SOS response</keyword>
<dbReference type="InterPro" id="IPR036286">
    <property type="entry name" value="LexA/Signal_pep-like_sf"/>
</dbReference>
<dbReference type="OrthoDB" id="9802364at2"/>
<dbReference type="InterPro" id="IPR050077">
    <property type="entry name" value="LexA_repressor"/>
</dbReference>
<evidence type="ECO:0000256" key="7">
    <source>
        <dbReference type="RuleBase" id="RU003991"/>
    </source>
</evidence>
<evidence type="ECO:0000256" key="5">
    <source>
        <dbReference type="ARBA" id="ARBA00023204"/>
    </source>
</evidence>
<keyword evidence="9" id="KW-0808">Transferase</keyword>
<accession>A0A4T0UJ22</accession>
<evidence type="ECO:0000313" key="9">
    <source>
        <dbReference type="EMBL" id="TIC78547.1"/>
    </source>
</evidence>
<protein>
    <submittedName>
        <fullName evidence="9">Translesion error-prone DNA polymerase V autoproteolytic subunit</fullName>
        <ecNumber evidence="9">2.7.7.7</ecNumber>
    </submittedName>
</protein>
<keyword evidence="5" id="KW-0234">DNA repair</keyword>
<proteinExistence type="inferred from homology"/>
<dbReference type="SUPFAM" id="SSF51306">
    <property type="entry name" value="LexA/Signal peptidase"/>
    <property type="match status" value="1"/>
</dbReference>
<keyword evidence="4 7" id="KW-0068">Autocatalytic cleavage</keyword>
<sequence length="175" mass="18774">MPRPPRRCTAALAAANLNNVSHFKITAMTPHLTPVALAPAAATTALMHARVQAGFPSPAESYAAGALDFNQYLVAHPPATFALYAAGDSMSDAGIDDGDLLVVDRAREPVSGNIVIVQLATEFTVKRLRKTPAGLELHPENAWMPYPVLRPGGDEEWRLIGVVTFIVKHACPRSR</sequence>
<evidence type="ECO:0000256" key="3">
    <source>
        <dbReference type="ARBA" id="ARBA00022801"/>
    </source>
</evidence>
<dbReference type="CDD" id="cd06529">
    <property type="entry name" value="S24_LexA-like"/>
    <property type="match status" value="1"/>
</dbReference>
<reference evidence="9 10" key="1">
    <citation type="submission" date="2019-04" db="EMBL/GenBank/DDBJ databases">
        <title>Crenobacter sp. nov.</title>
        <authorList>
            <person name="Shi S."/>
        </authorList>
    </citation>
    <scope>NUCLEOTIDE SEQUENCE [LARGE SCALE GENOMIC DNA]</scope>
    <source>
        <strain evidence="9 10">GY 70310</strain>
    </source>
</reference>
<keyword evidence="10" id="KW-1185">Reference proteome</keyword>
<dbReference type="InterPro" id="IPR039418">
    <property type="entry name" value="LexA-like"/>
</dbReference>
<dbReference type="EMBL" id="STGJ01000025">
    <property type="protein sequence ID" value="TIC78547.1"/>
    <property type="molecule type" value="Genomic_DNA"/>
</dbReference>
<comment type="caution">
    <text evidence="9">The sequence shown here is derived from an EMBL/GenBank/DDBJ whole genome shotgun (WGS) entry which is preliminary data.</text>
</comment>
<evidence type="ECO:0000313" key="10">
    <source>
        <dbReference type="Proteomes" id="UP000308891"/>
    </source>
</evidence>
<dbReference type="AlphaFoldDB" id="A0A4T0UJ22"/>